<dbReference type="Proteomes" id="UP000002640">
    <property type="component" value="Unassembled WGS sequence"/>
</dbReference>
<evidence type="ECO:0008006" key="3">
    <source>
        <dbReference type="Google" id="ProtNLM"/>
    </source>
</evidence>
<dbReference type="InterPro" id="IPR043502">
    <property type="entry name" value="DNA/RNA_pol_sf"/>
</dbReference>
<dbReference type="AlphaFoldDB" id="G4ZA19"/>
<dbReference type="RefSeq" id="XP_009523875.1">
    <property type="nucleotide sequence ID" value="XM_009525580.1"/>
</dbReference>
<dbReference type="PANTHER" id="PTHR33050:SF7">
    <property type="entry name" value="RIBONUCLEASE H"/>
    <property type="match status" value="1"/>
</dbReference>
<sequence length="458" mass="51138">MDIAGGSAQTTSRDFTSWPMPHILTQHPILLALAAVNDIPFPVDTAFLQPTGDNLSIPAVDVALLSAFVQLPDIGIDGTLRIFRGQTSRDQRPNKDLRPELYRLHLASYPDLDRLCNIAADRVIPHWTSSSLRVGRNRRGFNDYYKGRCILATMAALSSDPSFHSSAFALVPKQDKPISEDGRTIHDLSAPVGFSVNDITDASFTPDARWDPYVSISSRVLELRRRYPGYAIYALGADIAEAFLHIPVHSRHASAFGGTIPRSQVGIVSGIAVFGWTASPRYFTVAGKAARHYQRTCASYVLGFPEPFWIFQWVDDIVIIESAVSRDAINLVFGSEGWHEGKFRAWSQCFHAVGIDWNFPESNITIPQRKIAKTKRVQRLDSLVGVLRHIVTFIPIAKPFMQRLIAFQLATKTSGRTGTPMTESLQLDLKWWDQLIFQNEFAGVPMTLFDRELPEVDG</sequence>
<reference evidence="1 2" key="1">
    <citation type="journal article" date="2006" name="Science">
        <title>Phytophthora genome sequences uncover evolutionary origins and mechanisms of pathogenesis.</title>
        <authorList>
            <person name="Tyler B.M."/>
            <person name="Tripathy S."/>
            <person name="Zhang X."/>
            <person name="Dehal P."/>
            <person name="Jiang R.H."/>
            <person name="Aerts A."/>
            <person name="Arredondo F.D."/>
            <person name="Baxter L."/>
            <person name="Bensasson D."/>
            <person name="Beynon J.L."/>
            <person name="Chapman J."/>
            <person name="Damasceno C.M."/>
            <person name="Dorrance A.E."/>
            <person name="Dou D."/>
            <person name="Dickerman A.W."/>
            <person name="Dubchak I.L."/>
            <person name="Garbelotto M."/>
            <person name="Gijzen M."/>
            <person name="Gordon S.G."/>
            <person name="Govers F."/>
            <person name="Grunwald N.J."/>
            <person name="Huang W."/>
            <person name="Ivors K.L."/>
            <person name="Jones R.W."/>
            <person name="Kamoun S."/>
            <person name="Krampis K."/>
            <person name="Lamour K.H."/>
            <person name="Lee M.K."/>
            <person name="McDonald W.H."/>
            <person name="Medina M."/>
            <person name="Meijer H.J."/>
            <person name="Nordberg E.K."/>
            <person name="Maclean D.J."/>
            <person name="Ospina-Giraldo M.D."/>
            <person name="Morris P.F."/>
            <person name="Phuntumart V."/>
            <person name="Putnam N.H."/>
            <person name="Rash S."/>
            <person name="Rose J.K."/>
            <person name="Sakihama Y."/>
            <person name="Salamov A.A."/>
            <person name="Savidor A."/>
            <person name="Scheuring C.F."/>
            <person name="Smith B.M."/>
            <person name="Sobral B.W."/>
            <person name="Terry A."/>
            <person name="Torto-Alalibo T.A."/>
            <person name="Win J."/>
            <person name="Xu Z."/>
            <person name="Zhang H."/>
            <person name="Grigoriev I.V."/>
            <person name="Rokhsar D.S."/>
            <person name="Boore J.L."/>
        </authorList>
    </citation>
    <scope>NUCLEOTIDE SEQUENCE [LARGE SCALE GENOMIC DNA]</scope>
    <source>
        <strain evidence="1 2">P6497</strain>
    </source>
</reference>
<dbReference type="GeneID" id="20643612"/>
<dbReference type="EMBL" id="JH159153">
    <property type="protein sequence ID" value="EGZ21158.1"/>
    <property type="molecule type" value="Genomic_DNA"/>
</dbReference>
<dbReference type="OMA" id="RCILADR"/>
<dbReference type="KEGG" id="psoj:PHYSODRAFT_313493"/>
<dbReference type="InParanoid" id="G4ZA19"/>
<dbReference type="SUPFAM" id="SSF56672">
    <property type="entry name" value="DNA/RNA polymerases"/>
    <property type="match status" value="1"/>
</dbReference>
<keyword evidence="2" id="KW-1185">Reference proteome</keyword>
<protein>
    <recommendedName>
        <fullName evidence="3">Reverse transcriptase domain-containing protein</fullName>
    </recommendedName>
</protein>
<dbReference type="PANTHER" id="PTHR33050">
    <property type="entry name" value="REVERSE TRANSCRIPTASE DOMAIN-CONTAINING PROTEIN"/>
    <property type="match status" value="1"/>
</dbReference>
<accession>G4ZA19</accession>
<gene>
    <name evidence="1" type="ORF">PHYSODRAFT_313493</name>
</gene>
<name>G4ZA19_PHYSP</name>
<evidence type="ECO:0000313" key="2">
    <source>
        <dbReference type="Proteomes" id="UP000002640"/>
    </source>
</evidence>
<organism evidence="1 2">
    <name type="scientific">Phytophthora sojae (strain P6497)</name>
    <name type="common">Soybean stem and root rot agent</name>
    <name type="synonym">Phytophthora megasperma f. sp. glycines</name>
    <dbReference type="NCBI Taxonomy" id="1094619"/>
    <lineage>
        <taxon>Eukaryota</taxon>
        <taxon>Sar</taxon>
        <taxon>Stramenopiles</taxon>
        <taxon>Oomycota</taxon>
        <taxon>Peronosporomycetes</taxon>
        <taxon>Peronosporales</taxon>
        <taxon>Peronosporaceae</taxon>
        <taxon>Phytophthora</taxon>
    </lineage>
</organism>
<evidence type="ECO:0000313" key="1">
    <source>
        <dbReference type="EMBL" id="EGZ21158.1"/>
    </source>
</evidence>
<dbReference type="InterPro" id="IPR052055">
    <property type="entry name" value="Hepadnavirus_pol/RT"/>
</dbReference>
<proteinExistence type="predicted"/>